<dbReference type="AlphaFoldDB" id="A0A9W6LNT6"/>
<gene>
    <name evidence="1" type="ORF">PM10SUCC1_17840</name>
</gene>
<evidence type="ECO:0000313" key="1">
    <source>
        <dbReference type="EMBL" id="GLI56270.1"/>
    </source>
</evidence>
<dbReference type="EMBL" id="BSDY01000007">
    <property type="protein sequence ID" value="GLI56270.1"/>
    <property type="molecule type" value="Genomic_DNA"/>
</dbReference>
<comment type="caution">
    <text evidence="1">The sequence shown here is derived from an EMBL/GenBank/DDBJ whole genome shotgun (WGS) entry which is preliminary data.</text>
</comment>
<dbReference type="InterPro" id="IPR036390">
    <property type="entry name" value="WH_DNA-bd_sf"/>
</dbReference>
<evidence type="ECO:0008006" key="3">
    <source>
        <dbReference type="Google" id="ProtNLM"/>
    </source>
</evidence>
<sequence>MLLGMIINLESNLYGFLKKEYKLSRTDILIILALYRDGSRTLYSLSQELPLDRAGISRRLTYLEIEGYVNRIDLTDKKIIMPTAKCNKVIETAKEVLLTKTPRRIHEENTVNNGNGYCFDWM</sequence>
<evidence type="ECO:0000313" key="2">
    <source>
        <dbReference type="Proteomes" id="UP001144471"/>
    </source>
</evidence>
<dbReference type="Gene3D" id="1.10.10.10">
    <property type="entry name" value="Winged helix-like DNA-binding domain superfamily/Winged helix DNA-binding domain"/>
    <property type="match status" value="1"/>
</dbReference>
<dbReference type="InterPro" id="IPR036388">
    <property type="entry name" value="WH-like_DNA-bd_sf"/>
</dbReference>
<protein>
    <recommendedName>
        <fullName evidence="3">MarR family protein</fullName>
    </recommendedName>
</protein>
<dbReference type="Proteomes" id="UP001144471">
    <property type="component" value="Unassembled WGS sequence"/>
</dbReference>
<keyword evidence="2" id="KW-1185">Reference proteome</keyword>
<name>A0A9W6LNT6_9FUSO</name>
<dbReference type="SUPFAM" id="SSF46785">
    <property type="entry name" value="Winged helix' DNA-binding domain"/>
    <property type="match status" value="1"/>
</dbReference>
<proteinExistence type="predicted"/>
<accession>A0A9W6LNT6</accession>
<organism evidence="1 2">
    <name type="scientific">Propionigenium maris DSM 9537</name>
    <dbReference type="NCBI Taxonomy" id="1123000"/>
    <lineage>
        <taxon>Bacteria</taxon>
        <taxon>Fusobacteriati</taxon>
        <taxon>Fusobacteriota</taxon>
        <taxon>Fusobacteriia</taxon>
        <taxon>Fusobacteriales</taxon>
        <taxon>Fusobacteriaceae</taxon>
        <taxon>Propionigenium</taxon>
    </lineage>
</organism>
<reference evidence="1" key="1">
    <citation type="submission" date="2022-12" db="EMBL/GenBank/DDBJ databases">
        <title>Reference genome sequencing for broad-spectrum identification of bacterial and archaeal isolates by mass spectrometry.</title>
        <authorList>
            <person name="Sekiguchi Y."/>
            <person name="Tourlousse D.M."/>
        </authorList>
    </citation>
    <scope>NUCLEOTIDE SEQUENCE</scope>
    <source>
        <strain evidence="1">10succ1</strain>
    </source>
</reference>
<dbReference type="RefSeq" id="WP_281835309.1">
    <property type="nucleotide sequence ID" value="NZ_BSDY01000007.1"/>
</dbReference>